<feature type="compositionally biased region" description="Basic and acidic residues" evidence="1">
    <location>
        <begin position="38"/>
        <end position="49"/>
    </location>
</feature>
<feature type="compositionally biased region" description="Basic residues" evidence="1">
    <location>
        <begin position="1"/>
        <end position="11"/>
    </location>
</feature>
<feature type="region of interest" description="Disordered" evidence="1">
    <location>
        <begin position="1"/>
        <end position="77"/>
    </location>
</feature>
<dbReference type="EMBL" id="JBEWZI010000003">
    <property type="protein sequence ID" value="MET7013329.1"/>
    <property type="molecule type" value="Genomic_DNA"/>
</dbReference>
<dbReference type="RefSeq" id="WP_354599792.1">
    <property type="nucleotide sequence ID" value="NZ_JBEWZI010000003.1"/>
</dbReference>
<protein>
    <submittedName>
        <fullName evidence="2">Uncharacterized protein</fullName>
    </submittedName>
</protein>
<feature type="compositionally biased region" description="Polar residues" evidence="1">
    <location>
        <begin position="51"/>
        <end position="69"/>
    </location>
</feature>
<evidence type="ECO:0000256" key="1">
    <source>
        <dbReference type="SAM" id="MobiDB-lite"/>
    </source>
</evidence>
<keyword evidence="3" id="KW-1185">Reference proteome</keyword>
<organism evidence="2 3">
    <name type="scientific">Uliginosibacterium flavum</name>
    <dbReference type="NCBI Taxonomy" id="1396831"/>
    <lineage>
        <taxon>Bacteria</taxon>
        <taxon>Pseudomonadati</taxon>
        <taxon>Pseudomonadota</taxon>
        <taxon>Betaproteobacteria</taxon>
        <taxon>Rhodocyclales</taxon>
        <taxon>Zoogloeaceae</taxon>
        <taxon>Uliginosibacterium</taxon>
    </lineage>
</organism>
<dbReference type="Proteomes" id="UP001549691">
    <property type="component" value="Unassembled WGS sequence"/>
</dbReference>
<name>A0ABV2THC3_9RHOO</name>
<evidence type="ECO:0000313" key="2">
    <source>
        <dbReference type="EMBL" id="MET7013329.1"/>
    </source>
</evidence>
<evidence type="ECO:0000313" key="3">
    <source>
        <dbReference type="Proteomes" id="UP001549691"/>
    </source>
</evidence>
<feature type="compositionally biased region" description="Acidic residues" evidence="1">
    <location>
        <begin position="16"/>
        <end position="31"/>
    </location>
</feature>
<comment type="caution">
    <text evidence="2">The sequence shown here is derived from an EMBL/GenBank/DDBJ whole genome shotgun (WGS) entry which is preliminary data.</text>
</comment>
<gene>
    <name evidence="2" type="ORF">ABXR19_03945</name>
</gene>
<reference evidence="2 3" key="1">
    <citation type="submission" date="2024-07" db="EMBL/GenBank/DDBJ databases">
        <title>Uliginosibacterium flavum JJ3220;KACC:17644.</title>
        <authorList>
            <person name="Kim M.K."/>
        </authorList>
    </citation>
    <scope>NUCLEOTIDE SEQUENCE [LARGE SCALE GENOMIC DNA]</scope>
    <source>
        <strain evidence="2 3">KACC:17644</strain>
    </source>
</reference>
<sequence>MNRTHPHKRHDPKLDIDDEFEPDELPVEPDEGPVPVRIPDDPEHDRIIDPDTSTGSQARRPQRIRSNYQPVEVGRCL</sequence>
<accession>A0ABV2THC3</accession>
<proteinExistence type="predicted"/>